<dbReference type="KEGG" id="rsin:B6N60_03451"/>
<accession>A0A975TB26</accession>
<name>A0A975TB26_9NOST</name>
<keyword evidence="3" id="KW-1185">Reference proteome</keyword>
<gene>
    <name evidence="2" type="ORF">B6N60_03451</name>
</gene>
<dbReference type="Proteomes" id="UP000683511">
    <property type="component" value="Chromosome"/>
</dbReference>
<dbReference type="EMBL" id="CP021056">
    <property type="protein sequence ID" value="QXE24743.1"/>
    <property type="molecule type" value="Genomic_DNA"/>
</dbReference>
<evidence type="ECO:0000313" key="2">
    <source>
        <dbReference type="EMBL" id="QXE24743.1"/>
    </source>
</evidence>
<proteinExistence type="predicted"/>
<organism evidence="2 3">
    <name type="scientific">Richelia sinica FACHB-800</name>
    <dbReference type="NCBI Taxonomy" id="1357546"/>
    <lineage>
        <taxon>Bacteria</taxon>
        <taxon>Bacillati</taxon>
        <taxon>Cyanobacteriota</taxon>
        <taxon>Cyanophyceae</taxon>
        <taxon>Nostocales</taxon>
        <taxon>Nostocaceae</taxon>
        <taxon>Richelia</taxon>
    </lineage>
</organism>
<evidence type="ECO:0000256" key="1">
    <source>
        <dbReference type="SAM" id="MobiDB-lite"/>
    </source>
</evidence>
<dbReference type="AlphaFoldDB" id="A0A975TB26"/>
<dbReference type="RefSeq" id="WP_190608072.1">
    <property type="nucleotide sequence ID" value="NZ_CP021056.1"/>
</dbReference>
<protein>
    <submittedName>
        <fullName evidence="2">Uncharacterized protein</fullName>
    </submittedName>
</protein>
<sequence>MYILKTSISHLIISGSHTLSNTNLAKKAIAPNQTTTPNALHSPSHTLKSLADE</sequence>
<feature type="region of interest" description="Disordered" evidence="1">
    <location>
        <begin position="31"/>
        <end position="53"/>
    </location>
</feature>
<evidence type="ECO:0000313" key="3">
    <source>
        <dbReference type="Proteomes" id="UP000683511"/>
    </source>
</evidence>
<reference evidence="2" key="1">
    <citation type="submission" date="2017-04" db="EMBL/GenBank/DDBJ databases">
        <title>Genome deletions in a multicellular cyanobacterial endosymbiont for morphological adaptation in marine diatoms.</title>
        <authorList>
            <person name="Wang Y."/>
            <person name="Gao H."/>
            <person name="Li R."/>
            <person name="Xu X."/>
        </authorList>
    </citation>
    <scope>NUCLEOTIDE SEQUENCE</scope>
    <source>
        <strain evidence="2">FACHB 800</strain>
    </source>
</reference>
<feature type="compositionally biased region" description="Polar residues" evidence="1">
    <location>
        <begin position="31"/>
        <end position="47"/>
    </location>
</feature>